<dbReference type="Proteomes" id="UP000886476">
    <property type="component" value="Unassembled WGS sequence"/>
</dbReference>
<dbReference type="CDD" id="cd07505">
    <property type="entry name" value="HAD_BPGM-like"/>
    <property type="match status" value="1"/>
</dbReference>
<reference evidence="1" key="1">
    <citation type="submission" date="2020-05" db="EMBL/GenBank/DDBJ databases">
        <title>Nod-independent and nitrogen-fixing Bradyrhizobium aeschynomene sp. nov. isolated from nodules of Aeschynomene indica.</title>
        <authorList>
            <person name="Zhang Z."/>
        </authorList>
    </citation>
    <scope>NUCLEOTIDE SEQUENCE</scope>
    <source>
        <strain evidence="1">83012</strain>
    </source>
</reference>
<evidence type="ECO:0000313" key="2">
    <source>
        <dbReference type="Proteomes" id="UP000886476"/>
    </source>
</evidence>
<dbReference type="InterPro" id="IPR051806">
    <property type="entry name" value="HAD-like_SPP"/>
</dbReference>
<protein>
    <submittedName>
        <fullName evidence="1">HAD family phosphatase</fullName>
    </submittedName>
</protein>
<dbReference type="Gene3D" id="3.40.50.1000">
    <property type="entry name" value="HAD superfamily/HAD-like"/>
    <property type="match status" value="1"/>
</dbReference>
<dbReference type="InterPro" id="IPR006439">
    <property type="entry name" value="HAD-SF_hydro_IA"/>
</dbReference>
<dbReference type="InterPro" id="IPR023214">
    <property type="entry name" value="HAD_sf"/>
</dbReference>
<gene>
    <name evidence="1" type="ORF">HL667_20000</name>
</gene>
<dbReference type="PANTHER" id="PTHR43481">
    <property type="entry name" value="FRUCTOSE-1-PHOSPHATE PHOSPHATASE"/>
    <property type="match status" value="1"/>
</dbReference>
<keyword evidence="2" id="KW-1185">Reference proteome</keyword>
<dbReference type="SFLD" id="SFLDG01135">
    <property type="entry name" value="C1.5.6:_HAD__Beta-PGM__Phospha"/>
    <property type="match status" value="1"/>
</dbReference>
<dbReference type="PANTHER" id="PTHR43481:SF4">
    <property type="entry name" value="GLYCEROL-1-PHOSPHATE PHOSPHOHYDROLASE 1-RELATED"/>
    <property type="match status" value="1"/>
</dbReference>
<dbReference type="InterPro" id="IPR036412">
    <property type="entry name" value="HAD-like_sf"/>
</dbReference>
<dbReference type="InterPro" id="IPR023198">
    <property type="entry name" value="PGP-like_dom2"/>
</dbReference>
<dbReference type="EMBL" id="JABFDN010000006">
    <property type="protein sequence ID" value="NPU67296.1"/>
    <property type="molecule type" value="Genomic_DNA"/>
</dbReference>
<dbReference type="Pfam" id="PF13419">
    <property type="entry name" value="HAD_2"/>
    <property type="match status" value="1"/>
</dbReference>
<comment type="caution">
    <text evidence="1">The sequence shown here is derived from an EMBL/GenBank/DDBJ whole genome shotgun (WGS) entry which is preliminary data.</text>
</comment>
<dbReference type="NCBIfam" id="TIGR01509">
    <property type="entry name" value="HAD-SF-IA-v3"/>
    <property type="match status" value="1"/>
</dbReference>
<dbReference type="RefSeq" id="WP_172112385.1">
    <property type="nucleotide sequence ID" value="NZ_JABFDM010000003.1"/>
</dbReference>
<dbReference type="Gene3D" id="1.10.150.240">
    <property type="entry name" value="Putative phosphatase, domain 2"/>
    <property type="match status" value="1"/>
</dbReference>
<accession>A0ABX2CGH4</accession>
<name>A0ABX2CGH4_9BRAD</name>
<dbReference type="InterPro" id="IPR041492">
    <property type="entry name" value="HAD_2"/>
</dbReference>
<dbReference type="SFLD" id="SFLDG01129">
    <property type="entry name" value="C1.5:_HAD__Beta-PGM__Phosphata"/>
    <property type="match status" value="1"/>
</dbReference>
<proteinExistence type="predicted"/>
<organism evidence="1 2">
    <name type="scientific">Bradyrhizobium aeschynomenes</name>
    <dbReference type="NCBI Taxonomy" id="2734909"/>
    <lineage>
        <taxon>Bacteria</taxon>
        <taxon>Pseudomonadati</taxon>
        <taxon>Pseudomonadota</taxon>
        <taxon>Alphaproteobacteria</taxon>
        <taxon>Hyphomicrobiales</taxon>
        <taxon>Nitrobacteraceae</taxon>
        <taxon>Bradyrhizobium</taxon>
    </lineage>
</organism>
<evidence type="ECO:0000313" key="1">
    <source>
        <dbReference type="EMBL" id="NPU67296.1"/>
    </source>
</evidence>
<sequence>MTRWQVDAVLLDMDGTLLDTEKVYLEASIAAFNALGYSEGVTELCHAMIGIPGPDNERTLRDHFGDNFPLVEVNRLFAAKTIEILDAGMPLKPGVLTLLDAIEAAGLPKAVVTSSSRRTASEHLRLARIDHRFDAVLTRDDVSRAKPHPDLYLLAAERLRTRAPACVAIEDSNPGVAAAHAAGAITLMVPDIVPPTDETRAKCEAVLPDLDAVREMLGLRLQFVPPT</sequence>
<dbReference type="SUPFAM" id="SSF56784">
    <property type="entry name" value="HAD-like"/>
    <property type="match status" value="1"/>
</dbReference>
<dbReference type="SFLD" id="SFLDS00003">
    <property type="entry name" value="Haloacid_Dehalogenase"/>
    <property type="match status" value="1"/>
</dbReference>
<dbReference type="PRINTS" id="PR00413">
    <property type="entry name" value="HADHALOGNASE"/>
</dbReference>